<dbReference type="AlphaFoldDB" id="A0A343JZP3"/>
<evidence type="ECO:0000313" key="3">
    <source>
        <dbReference type="EMBL" id="ATA58101.1"/>
    </source>
</evidence>
<keyword evidence="1" id="KW-0175">Coiled coil</keyword>
<name>A0A343JZP3_9PEZI</name>
<feature type="domain" description="F-box" evidence="2">
    <location>
        <begin position="1"/>
        <end position="50"/>
    </location>
</feature>
<dbReference type="EMBL" id="KX766046">
    <property type="protein sequence ID" value="ATA58101.1"/>
    <property type="molecule type" value="Genomic_DNA"/>
</dbReference>
<dbReference type="PROSITE" id="PS50181">
    <property type="entry name" value="FBOX"/>
    <property type="match status" value="1"/>
</dbReference>
<reference evidence="3" key="1">
    <citation type="submission" date="2016-08" db="EMBL/GenBank/DDBJ databases">
        <title>Genomic insights into the mating strategies of species of the Botryosphaeriales.</title>
        <authorList>
            <person name="Nagel J.H."/>
        </authorList>
    </citation>
    <scope>NUCLEOTIDE SEQUENCE</scope>
    <source>
        <strain evidence="3">CMW14124</strain>
    </source>
</reference>
<evidence type="ECO:0000259" key="2">
    <source>
        <dbReference type="PROSITE" id="PS50181"/>
    </source>
</evidence>
<accession>A0A343JZP3</accession>
<proteinExistence type="predicted"/>
<organism evidence="3">
    <name type="scientific">Neofusicoccum cordaticola</name>
    <dbReference type="NCBI Taxonomy" id="643000"/>
    <lineage>
        <taxon>Eukaryota</taxon>
        <taxon>Fungi</taxon>
        <taxon>Dikarya</taxon>
        <taxon>Ascomycota</taxon>
        <taxon>Pezizomycotina</taxon>
        <taxon>Dothideomycetes</taxon>
        <taxon>Dothideomycetes incertae sedis</taxon>
        <taxon>Botryosphaeriales</taxon>
        <taxon>Botryosphaeriaceae</taxon>
        <taxon>Neofusicoccum</taxon>
    </lineage>
</organism>
<evidence type="ECO:0000256" key="1">
    <source>
        <dbReference type="SAM" id="Coils"/>
    </source>
</evidence>
<sequence>MAGLSSVPVELLQHITSSLPLQDVLALRLTDRAVSAKVTDKRFEQCFVERTCGLSTRSLEALSAIAAHPTLGSVVQKITLITAIPDEVASKRIVETGYKSVGRTPKRPTIDVKCTDAEVAAAQEALDTLQETKADRERLRSSGSDLAILTDIFTRLGKLVTLSLEAGVFTGGGRQGRRHASAAGNWYGVRDRKCLWTMAAHDFSIVLQAMVRARISVEDMLVYQGGWGCSVMSVEIGSLIAKMPRADLETTLSSLKSLSISITHGSLETLGEDRKKSEVDWSWLADDGIAQQFALVLSTARGLERLDIRYVRGHYYAKLRENLDFFRTIASKAAASQLRSLTLRGFDVRQSDLLCLLRKNAELEELELNEVALRTGKWSPVFHHLEHQKHQLRQVTMFRCYEKSLVQITRPAGAGVDTEPWVAPHESVHTRTWRMSGQQVRAGIECTRVTEMWGGSINMDRWMEWHRREYRF</sequence>
<dbReference type="InterPro" id="IPR001810">
    <property type="entry name" value="F-box_dom"/>
</dbReference>
<protein>
    <submittedName>
        <fullName evidence="3">Putative f-box domain protein</fullName>
    </submittedName>
</protein>
<feature type="coiled-coil region" evidence="1">
    <location>
        <begin position="112"/>
        <end position="142"/>
    </location>
</feature>